<evidence type="ECO:0000313" key="1">
    <source>
        <dbReference type="EMBL" id="ELU43324.1"/>
    </source>
</evidence>
<organism evidence="1 2">
    <name type="scientific">Thanatephorus cucumeris (strain AG1-IA)</name>
    <name type="common">Rice sheath blight fungus</name>
    <name type="synonym">Rhizoctonia solani</name>
    <dbReference type="NCBI Taxonomy" id="983506"/>
    <lineage>
        <taxon>Eukaryota</taxon>
        <taxon>Fungi</taxon>
        <taxon>Dikarya</taxon>
        <taxon>Basidiomycota</taxon>
        <taxon>Agaricomycotina</taxon>
        <taxon>Agaricomycetes</taxon>
        <taxon>Cantharellales</taxon>
        <taxon>Ceratobasidiaceae</taxon>
        <taxon>Rhizoctonia</taxon>
        <taxon>Rhizoctonia solani AG-1</taxon>
    </lineage>
</organism>
<keyword evidence="2" id="KW-1185">Reference proteome</keyword>
<protein>
    <submittedName>
        <fullName evidence="1">Uncharacterized protein</fullName>
    </submittedName>
</protein>
<dbReference type="Proteomes" id="UP000011668">
    <property type="component" value="Unassembled WGS sequence"/>
</dbReference>
<proteinExistence type="predicted"/>
<sequence>MIPVMKYLSKRARRQRVAVALAAEHEAWHVPNYVTRREQGVDIAHAQRQRRVTTRFVSIYTTPGADHIQRQVTDT</sequence>
<dbReference type="AlphaFoldDB" id="L8X3X5"/>
<dbReference type="HOGENOM" id="CLU_2672818_0_0_1"/>
<gene>
    <name evidence="1" type="ORF">AG1IA_02642</name>
</gene>
<accession>L8X3X5</accession>
<dbReference type="EMBL" id="AFRT01000579">
    <property type="protein sequence ID" value="ELU43324.1"/>
    <property type="molecule type" value="Genomic_DNA"/>
</dbReference>
<comment type="caution">
    <text evidence="1">The sequence shown here is derived from an EMBL/GenBank/DDBJ whole genome shotgun (WGS) entry which is preliminary data.</text>
</comment>
<name>L8X3X5_THACA</name>
<evidence type="ECO:0000313" key="2">
    <source>
        <dbReference type="Proteomes" id="UP000011668"/>
    </source>
</evidence>
<reference evidence="1 2" key="1">
    <citation type="journal article" date="2013" name="Nat. Commun.">
        <title>The evolution and pathogenic mechanisms of the rice sheath blight pathogen.</title>
        <authorList>
            <person name="Zheng A."/>
            <person name="Lin R."/>
            <person name="Xu L."/>
            <person name="Qin P."/>
            <person name="Tang C."/>
            <person name="Ai P."/>
            <person name="Zhang D."/>
            <person name="Liu Y."/>
            <person name="Sun Z."/>
            <person name="Feng H."/>
            <person name="Wang Y."/>
            <person name="Chen Y."/>
            <person name="Liang X."/>
            <person name="Fu R."/>
            <person name="Li Q."/>
            <person name="Zhang J."/>
            <person name="Yu X."/>
            <person name="Xie Z."/>
            <person name="Ding L."/>
            <person name="Guan P."/>
            <person name="Tang J."/>
            <person name="Liang Y."/>
            <person name="Wang S."/>
            <person name="Deng Q."/>
            <person name="Li S."/>
            <person name="Zhu J."/>
            <person name="Wang L."/>
            <person name="Liu H."/>
            <person name="Li P."/>
        </authorList>
    </citation>
    <scope>NUCLEOTIDE SEQUENCE [LARGE SCALE GENOMIC DNA]</scope>
    <source>
        <strain evidence="2">AG-1 IA</strain>
    </source>
</reference>